<feature type="transmembrane region" description="Helical" evidence="1">
    <location>
        <begin position="556"/>
        <end position="578"/>
    </location>
</feature>
<dbReference type="InterPro" id="IPR038765">
    <property type="entry name" value="Papain-like_cys_pep_sf"/>
</dbReference>
<dbReference type="InterPro" id="IPR021878">
    <property type="entry name" value="TgpA_N"/>
</dbReference>
<dbReference type="InterPro" id="IPR052901">
    <property type="entry name" value="Bact_TGase-like"/>
</dbReference>
<keyword evidence="1" id="KW-0472">Membrane</keyword>
<dbReference type="Pfam" id="PF11992">
    <property type="entry name" value="TgpA_N"/>
    <property type="match status" value="1"/>
</dbReference>
<dbReference type="SUPFAM" id="SSF54001">
    <property type="entry name" value="Cysteine proteinases"/>
    <property type="match status" value="1"/>
</dbReference>
<dbReference type="Proteomes" id="UP001320119">
    <property type="component" value="Chromosome"/>
</dbReference>
<keyword evidence="1" id="KW-0812">Transmembrane</keyword>
<keyword evidence="1" id="KW-1133">Transmembrane helix</keyword>
<protein>
    <submittedName>
        <fullName evidence="3">Protein-glutamine gamma-glutamyltransferase</fullName>
        <ecNumber evidence="3">2.3.2.13</ecNumber>
    </submittedName>
</protein>
<feature type="transmembrane region" description="Helical" evidence="1">
    <location>
        <begin position="89"/>
        <end position="106"/>
    </location>
</feature>
<evidence type="ECO:0000313" key="3">
    <source>
        <dbReference type="EMBL" id="BCD98284.1"/>
    </source>
</evidence>
<sequence>MDASTEAFQRQKLVRHENLLWLILAQGVVILPLLIRLPFWLWAVWLSAMVWRFRIHAGKLNFPSTAIKFVLGCGCVAGLMASYQGTVGVEPMIGFLVCAFVLKLLELRTRKDGLLLLFIGFIAVAAQFLFAQTFLAALYACLSCVVLITAWQTIYLTRKFSYRYKLKTGGILLLHAMPLMVVMFVIMPRIGPLWRVPMPQGSGNTGFSDSLSPGDLGNLVRSTGTAFRVTFKGAQIPAPRDMYWRGLVLENFDGRSWDLDPQWDLAWSQRASDVQLEGLLDYDIIVEPHQYRWLFSLAEPIKVAAGRTRARITQQGLIAAQGPVMSRLQYSVVSMPASDFNWPDLTPQQRARLLHLPSQFNPQTLQLARSWTLEGLTAQALIEKALSWYNESFHYTLQPPLLGQHSVDDFLFNTKRGFCEHFASSFTVLMRAAGVPARVVVGYQGGTYNTLEDYWIVSQADAHAWAEVWLDGKGWQRIDPTSAVAPQRIEQGIGNALTGDEKEMVASGQFDAPQWMTNLRHRLDAAGYVWNRWVLSYDSDKQNKLLTRLFGGVEPWRVGLSFIVIIVLLLGAYAVMVIRPKWQRSTPLQRALNIFDSTTKQLGLQRERDETIAAFCFRLAEQQPELSAPCKQLAKVSERALYADDKRCKAELTRALRRFPR</sequence>
<keyword evidence="3" id="KW-0012">Acyltransferase</keyword>
<dbReference type="InterPro" id="IPR002931">
    <property type="entry name" value="Transglutaminase-like"/>
</dbReference>
<proteinExistence type="predicted"/>
<dbReference type="PANTHER" id="PTHR42736">
    <property type="entry name" value="PROTEIN-GLUTAMINE GAMMA-GLUTAMYLTRANSFERASE"/>
    <property type="match status" value="1"/>
</dbReference>
<feature type="domain" description="Transglutaminase-like" evidence="2">
    <location>
        <begin position="411"/>
        <end position="482"/>
    </location>
</feature>
<evidence type="ECO:0000256" key="1">
    <source>
        <dbReference type="SAM" id="Phobius"/>
    </source>
</evidence>
<evidence type="ECO:0000313" key="4">
    <source>
        <dbReference type="Proteomes" id="UP001320119"/>
    </source>
</evidence>
<feature type="transmembrane region" description="Helical" evidence="1">
    <location>
        <begin position="169"/>
        <end position="187"/>
    </location>
</feature>
<keyword evidence="3" id="KW-0808">Transferase</keyword>
<dbReference type="KEGG" id="marq:MARGE09_P2485"/>
<dbReference type="AlphaFoldDB" id="A0AAN2BKQ6"/>
<evidence type="ECO:0000259" key="2">
    <source>
        <dbReference type="SMART" id="SM00460"/>
    </source>
</evidence>
<dbReference type="Pfam" id="PF01841">
    <property type="entry name" value="Transglut_core"/>
    <property type="match status" value="1"/>
</dbReference>
<gene>
    <name evidence="3" type="ORF">MARGE09_P2485</name>
</gene>
<feature type="transmembrane region" description="Helical" evidence="1">
    <location>
        <begin position="136"/>
        <end position="157"/>
    </location>
</feature>
<dbReference type="EC" id="2.3.2.13" evidence="3"/>
<dbReference type="EMBL" id="AP023086">
    <property type="protein sequence ID" value="BCD98284.1"/>
    <property type="molecule type" value="Genomic_DNA"/>
</dbReference>
<dbReference type="RefSeq" id="WP_236982523.1">
    <property type="nucleotide sequence ID" value="NZ_AP023086.1"/>
</dbReference>
<organism evidence="3 4">
    <name type="scientific">Marinagarivorans cellulosilyticus</name>
    <dbReference type="NCBI Taxonomy" id="2721545"/>
    <lineage>
        <taxon>Bacteria</taxon>
        <taxon>Pseudomonadati</taxon>
        <taxon>Pseudomonadota</taxon>
        <taxon>Gammaproteobacteria</taxon>
        <taxon>Cellvibrionales</taxon>
        <taxon>Cellvibrionaceae</taxon>
        <taxon>Marinagarivorans</taxon>
    </lineage>
</organism>
<feature type="transmembrane region" description="Helical" evidence="1">
    <location>
        <begin position="20"/>
        <end position="45"/>
    </location>
</feature>
<dbReference type="GO" id="GO:0003810">
    <property type="term" value="F:protein-glutamine gamma-glutamyltransferase activity"/>
    <property type="evidence" value="ECO:0007669"/>
    <property type="project" value="UniProtKB-EC"/>
</dbReference>
<feature type="transmembrane region" description="Helical" evidence="1">
    <location>
        <begin position="113"/>
        <end position="130"/>
    </location>
</feature>
<dbReference type="Gene3D" id="3.10.620.30">
    <property type="match status" value="1"/>
</dbReference>
<reference evidence="3 4" key="1">
    <citation type="journal article" date="2022" name="IScience">
        <title>An ultrasensitive nanofiber-based assay for enzymatic hydrolysis and deep-sea microbial degradation of cellulose.</title>
        <authorList>
            <person name="Tsudome M."/>
            <person name="Tachioka M."/>
            <person name="Miyazaki M."/>
            <person name="Uchimura K."/>
            <person name="Tsuda M."/>
            <person name="Takaki Y."/>
            <person name="Deguchi S."/>
        </authorList>
    </citation>
    <scope>NUCLEOTIDE SEQUENCE [LARGE SCALE GENOMIC DNA]</scope>
    <source>
        <strain evidence="3 4">GE09</strain>
    </source>
</reference>
<dbReference type="PANTHER" id="PTHR42736:SF1">
    <property type="entry name" value="PROTEIN-GLUTAMINE GAMMA-GLUTAMYLTRANSFERASE"/>
    <property type="match status" value="1"/>
</dbReference>
<keyword evidence="4" id="KW-1185">Reference proteome</keyword>
<accession>A0AAN2BKQ6</accession>
<name>A0AAN2BKQ6_9GAMM</name>
<dbReference type="SMART" id="SM00460">
    <property type="entry name" value="TGc"/>
    <property type="match status" value="1"/>
</dbReference>